<name>B3QVM1_CHLT3</name>
<evidence type="ECO:0000259" key="11">
    <source>
        <dbReference type="Pfam" id="PF01243"/>
    </source>
</evidence>
<proteinExistence type="inferred from homology"/>
<evidence type="ECO:0000256" key="3">
    <source>
        <dbReference type="ARBA" id="ARBA00022630"/>
    </source>
</evidence>
<dbReference type="OrthoDB" id="9780392at2"/>
<comment type="subunit">
    <text evidence="2">Homodimer.</text>
</comment>
<dbReference type="EMBL" id="CP001100">
    <property type="protein sequence ID" value="ACF13078.1"/>
    <property type="molecule type" value="Genomic_DNA"/>
</dbReference>
<feature type="binding site" evidence="10">
    <location>
        <position position="82"/>
    </location>
    <ligand>
        <name>FMN</name>
        <dbReference type="ChEBI" id="CHEBI:58210"/>
    </ligand>
</feature>
<feature type="domain" description="Pyridoxamine 5'-phosphate oxidase N-terminal" evidence="11">
    <location>
        <begin position="33"/>
        <end position="157"/>
    </location>
</feature>
<dbReference type="InterPro" id="IPR011576">
    <property type="entry name" value="Pyridox_Oxase_N"/>
</dbReference>
<accession>B3QVM1</accession>
<feature type="binding site" evidence="9">
    <location>
        <position position="65"/>
    </location>
    <ligand>
        <name>substrate</name>
    </ligand>
</feature>
<dbReference type="HAMAP" id="MF_01629">
    <property type="entry name" value="PdxH"/>
    <property type="match status" value="1"/>
</dbReference>
<dbReference type="Gene3D" id="2.30.110.10">
    <property type="entry name" value="Electron Transport, Fmn-binding Protein, Chain A"/>
    <property type="match status" value="1"/>
</dbReference>
<feature type="binding site" evidence="10">
    <location>
        <begin position="139"/>
        <end position="140"/>
    </location>
    <ligand>
        <name>FMN</name>
        <dbReference type="ChEBI" id="CHEBI:58210"/>
    </ligand>
</feature>
<feature type="binding site" evidence="10">
    <location>
        <position position="81"/>
    </location>
    <ligand>
        <name>FMN</name>
        <dbReference type="ChEBI" id="CHEBI:58210"/>
    </ligand>
</feature>
<evidence type="ECO:0000256" key="2">
    <source>
        <dbReference type="ARBA" id="ARBA00011738"/>
    </source>
</evidence>
<keyword evidence="3" id="KW-0285">Flavoprotein</keyword>
<dbReference type="InterPro" id="IPR012349">
    <property type="entry name" value="Split_barrel_FMN-bd"/>
</dbReference>
<evidence type="ECO:0000313" key="13">
    <source>
        <dbReference type="EMBL" id="ACF13078.1"/>
    </source>
</evidence>
<dbReference type="FunFam" id="2.30.110.10:FF:000020">
    <property type="entry name" value="PNPO isoform 11"/>
    <property type="match status" value="1"/>
</dbReference>
<comment type="cofactor">
    <cofactor evidence="10">
        <name>FMN</name>
        <dbReference type="ChEBI" id="CHEBI:58210"/>
    </cofactor>
    <text evidence="10">Binds 1 FMN per subunit.</text>
</comment>
<feature type="binding site" evidence="10">
    <location>
        <begin position="60"/>
        <end position="65"/>
    </location>
    <ligand>
        <name>FMN</name>
        <dbReference type="ChEBI" id="CHEBI:58210"/>
    </ligand>
</feature>
<keyword evidence="5 13" id="KW-0560">Oxidoreductase</keyword>
<dbReference type="GO" id="GO:0008615">
    <property type="term" value="P:pyridoxine biosynthetic process"/>
    <property type="evidence" value="ECO:0007669"/>
    <property type="project" value="UniProtKB-UniRule"/>
</dbReference>
<evidence type="ECO:0000256" key="8">
    <source>
        <dbReference type="NCBIfam" id="TIGR00558"/>
    </source>
</evidence>
<evidence type="ECO:0000256" key="1">
    <source>
        <dbReference type="ARBA" id="ARBA00007301"/>
    </source>
</evidence>
<dbReference type="eggNOG" id="COG0259">
    <property type="taxonomic scope" value="Bacteria"/>
</dbReference>
<comment type="similarity">
    <text evidence="1">Belongs to the pyridoxamine 5'-phosphate oxidase family.</text>
</comment>
<dbReference type="PROSITE" id="PS01064">
    <property type="entry name" value="PYRIDOX_OXIDASE"/>
    <property type="match status" value="1"/>
</dbReference>
<feature type="binding site" evidence="10">
    <location>
        <position position="193"/>
    </location>
    <ligand>
        <name>FMN</name>
        <dbReference type="ChEBI" id="CHEBI:58210"/>
    </ligand>
</feature>
<keyword evidence="14" id="KW-1185">Reference proteome</keyword>
<feature type="binding site" evidence="10">
    <location>
        <position position="183"/>
    </location>
    <ligand>
        <name>FMN</name>
        <dbReference type="ChEBI" id="CHEBI:58210"/>
    </ligand>
</feature>
<gene>
    <name evidence="13" type="ordered locus">Ctha_0608</name>
</gene>
<sequence length="211" mass="24206">MTLAEKRKEYGEKNLARGDLASDPISQFGVWLQQAIDTNLSEPNAMTLATVGKSAKPTARTVLLKGFDHRGFFFFTNYESRKGQDLSENPYAAIVFFWRELERQVTATGKVSKISREESAEYFAKRPLGSRLGAWASRQSTPIETRDILEARFDAYQKQFGEAVPLPDFWGGFCLEPETVEFWQGRANRLHDRFQYARIAPEIWKLERLSP</sequence>
<feature type="binding site" evidence="9">
    <location>
        <position position="126"/>
    </location>
    <ligand>
        <name>substrate</name>
    </ligand>
</feature>
<dbReference type="NCBIfam" id="TIGR00558">
    <property type="entry name" value="pdxH"/>
    <property type="match status" value="1"/>
</dbReference>
<dbReference type="NCBIfam" id="NF004231">
    <property type="entry name" value="PRK05679.1"/>
    <property type="match status" value="1"/>
</dbReference>
<dbReference type="PANTHER" id="PTHR10851">
    <property type="entry name" value="PYRIDOXINE-5-PHOSPHATE OXIDASE"/>
    <property type="match status" value="1"/>
</dbReference>
<dbReference type="STRING" id="517418.Ctha_0608"/>
<feature type="binding site" evidence="10">
    <location>
        <begin position="75"/>
        <end position="76"/>
    </location>
    <ligand>
        <name>FMN</name>
        <dbReference type="ChEBI" id="CHEBI:58210"/>
    </ligand>
</feature>
<dbReference type="AlphaFoldDB" id="B3QVM1"/>
<evidence type="ECO:0000256" key="5">
    <source>
        <dbReference type="ARBA" id="ARBA00023002"/>
    </source>
</evidence>
<dbReference type="RefSeq" id="WP_012499162.1">
    <property type="nucleotide sequence ID" value="NC_011026.1"/>
</dbReference>
<feature type="binding site" evidence="9">
    <location>
        <position position="122"/>
    </location>
    <ligand>
        <name>substrate</name>
    </ligand>
</feature>
<evidence type="ECO:0000256" key="4">
    <source>
        <dbReference type="ARBA" id="ARBA00022643"/>
    </source>
</evidence>
<feature type="domain" description="Pyridoxine 5'-phosphate oxidase dimerisation C-terminal" evidence="12">
    <location>
        <begin position="170"/>
        <end position="211"/>
    </location>
</feature>
<dbReference type="InterPro" id="IPR019576">
    <property type="entry name" value="Pyridoxamine_oxidase_dimer_C"/>
</dbReference>
<evidence type="ECO:0000313" key="14">
    <source>
        <dbReference type="Proteomes" id="UP000001208"/>
    </source>
</evidence>
<dbReference type="PIRSF" id="PIRSF000190">
    <property type="entry name" value="Pyd_amn-ph_oxd"/>
    <property type="match status" value="1"/>
</dbReference>
<dbReference type="Proteomes" id="UP000001208">
    <property type="component" value="Chromosome"/>
</dbReference>
<dbReference type="KEGG" id="cts:Ctha_0608"/>
<evidence type="ECO:0000256" key="9">
    <source>
        <dbReference type="PIRSR" id="PIRSR000190-1"/>
    </source>
</evidence>
<feature type="binding site" evidence="9">
    <location>
        <begin position="189"/>
        <end position="191"/>
    </location>
    <ligand>
        <name>substrate</name>
    </ligand>
</feature>
<keyword evidence="6" id="KW-0664">Pyridoxine biosynthesis</keyword>
<protein>
    <recommendedName>
        <fullName evidence="8">Pyridoxamine 5'-phosphate oxidase</fullName>
        <ecNumber evidence="8">1.4.3.5</ecNumber>
    </recommendedName>
</protein>
<dbReference type="Pfam" id="PF01243">
    <property type="entry name" value="PNPOx_N"/>
    <property type="match status" value="1"/>
</dbReference>
<dbReference type="GO" id="GO:0004733">
    <property type="term" value="F:pyridoxamine phosphate oxidase activity"/>
    <property type="evidence" value="ECO:0007669"/>
    <property type="project" value="UniProtKB-UniRule"/>
</dbReference>
<feature type="binding site" evidence="9">
    <location>
        <position position="130"/>
    </location>
    <ligand>
        <name>substrate</name>
    </ligand>
</feature>
<dbReference type="SUPFAM" id="SSF50475">
    <property type="entry name" value="FMN-binding split barrel"/>
    <property type="match status" value="1"/>
</dbReference>
<evidence type="ECO:0000256" key="7">
    <source>
        <dbReference type="ARBA" id="ARBA00060587"/>
    </source>
</evidence>
<evidence type="ECO:0000259" key="12">
    <source>
        <dbReference type="Pfam" id="PF10590"/>
    </source>
</evidence>
<dbReference type="EC" id="1.4.3.5" evidence="8"/>
<dbReference type="InterPro" id="IPR000659">
    <property type="entry name" value="Pyridox_Oxase"/>
</dbReference>
<reference evidence="13 14" key="1">
    <citation type="submission" date="2008-06" db="EMBL/GenBank/DDBJ databases">
        <title>Complete sequence of Chloroherpeton thalassium ATCC 35110.</title>
        <authorList>
            <consortium name="US DOE Joint Genome Institute"/>
            <person name="Lucas S."/>
            <person name="Copeland A."/>
            <person name="Lapidus A."/>
            <person name="Glavina del Rio T."/>
            <person name="Dalin E."/>
            <person name="Tice H."/>
            <person name="Bruce D."/>
            <person name="Goodwin L."/>
            <person name="Pitluck S."/>
            <person name="Schmutz J."/>
            <person name="Larimer F."/>
            <person name="Land M."/>
            <person name="Hauser L."/>
            <person name="Kyrpides N."/>
            <person name="Mikhailova N."/>
            <person name="Liu Z."/>
            <person name="Li T."/>
            <person name="Zhao F."/>
            <person name="Overmann J."/>
            <person name="Bryant D.A."/>
            <person name="Richardson P."/>
        </authorList>
    </citation>
    <scope>NUCLEOTIDE SEQUENCE [LARGE SCALE GENOMIC DNA]</scope>
    <source>
        <strain evidence="14">ATCC 35110 / GB-78</strain>
    </source>
</reference>
<dbReference type="PANTHER" id="PTHR10851:SF0">
    <property type="entry name" value="PYRIDOXINE-5'-PHOSPHATE OXIDASE"/>
    <property type="match status" value="1"/>
</dbReference>
<evidence type="ECO:0000256" key="10">
    <source>
        <dbReference type="PIRSR" id="PIRSR000190-2"/>
    </source>
</evidence>
<feature type="binding site" evidence="9">
    <location>
        <begin position="7"/>
        <end position="10"/>
    </location>
    <ligand>
        <name>substrate</name>
    </ligand>
</feature>
<dbReference type="Pfam" id="PF10590">
    <property type="entry name" value="PNP_phzG_C"/>
    <property type="match status" value="1"/>
</dbReference>
<keyword evidence="4 10" id="KW-0288">FMN</keyword>
<dbReference type="HOGENOM" id="CLU_032263_2_2_10"/>
<dbReference type="GO" id="GO:0010181">
    <property type="term" value="F:FMN binding"/>
    <property type="evidence" value="ECO:0007669"/>
    <property type="project" value="UniProtKB-UniRule"/>
</dbReference>
<evidence type="ECO:0000256" key="6">
    <source>
        <dbReference type="ARBA" id="ARBA00023096"/>
    </source>
</evidence>
<organism evidence="13 14">
    <name type="scientific">Chloroherpeton thalassium (strain ATCC 35110 / GB-78)</name>
    <dbReference type="NCBI Taxonomy" id="517418"/>
    <lineage>
        <taxon>Bacteria</taxon>
        <taxon>Pseudomonadati</taxon>
        <taxon>Chlorobiota</taxon>
        <taxon>Chlorobiia</taxon>
        <taxon>Chlorobiales</taxon>
        <taxon>Chloroherpetonaceae</taxon>
        <taxon>Chloroherpeton</taxon>
    </lineage>
</organism>
<dbReference type="InterPro" id="IPR019740">
    <property type="entry name" value="Pyridox_Oxase_CS"/>
</dbReference>
<comment type="pathway">
    <text evidence="7">Cofactor metabolism.</text>
</comment>
<feature type="binding site" evidence="10">
    <location>
        <position position="104"/>
    </location>
    <ligand>
        <name>FMN</name>
        <dbReference type="ChEBI" id="CHEBI:58210"/>
    </ligand>
</feature>